<gene>
    <name evidence="4" type="ORF">MCB1EB_0531</name>
</gene>
<dbReference type="SMR" id="A0A2Z6ETI8"/>
<dbReference type="EMBL" id="AP018150">
    <property type="protein sequence ID" value="BBE08692.1"/>
    <property type="molecule type" value="Genomic_DNA"/>
</dbReference>
<dbReference type="InterPro" id="IPR002110">
    <property type="entry name" value="Ankyrin_rpt"/>
</dbReference>
<dbReference type="SUPFAM" id="SSF140860">
    <property type="entry name" value="Pseudo ankyrin repeat-like"/>
    <property type="match status" value="1"/>
</dbReference>
<dbReference type="SMART" id="SM00248">
    <property type="entry name" value="ANK"/>
    <property type="match status" value="25"/>
</dbReference>
<dbReference type="Proteomes" id="UP000282597">
    <property type="component" value="Chromosome"/>
</dbReference>
<evidence type="ECO:0000256" key="1">
    <source>
        <dbReference type="ARBA" id="ARBA00022737"/>
    </source>
</evidence>
<dbReference type="SUPFAM" id="SSF48403">
    <property type="entry name" value="Ankyrin repeat"/>
    <property type="match status" value="4"/>
</dbReference>
<dbReference type="RefSeq" id="WP_081953503.1">
    <property type="nucleotide sequence ID" value="NZ_AP018150.1"/>
</dbReference>
<dbReference type="PROSITE" id="PS50088">
    <property type="entry name" value="ANK_REPEAT"/>
    <property type="match status" value="9"/>
</dbReference>
<dbReference type="PROSITE" id="PS50297">
    <property type="entry name" value="ANK_REP_REGION"/>
    <property type="match status" value="8"/>
</dbReference>
<keyword evidence="1" id="KW-0677">Repeat</keyword>
<dbReference type="InterPro" id="IPR036770">
    <property type="entry name" value="Ankyrin_rpt-contain_sf"/>
</dbReference>
<dbReference type="KEGG" id="mcys:MCB1EB_0531"/>
<dbReference type="PANTHER" id="PTHR24198">
    <property type="entry name" value="ANKYRIN REPEAT AND PROTEIN KINASE DOMAIN-CONTAINING PROTEIN"/>
    <property type="match status" value="1"/>
</dbReference>
<sequence>MNIQPNYNPCFLSLLSQKAVSGNNQVPYSLQTIIIEPYAGSNGYRVGVYTSDCYPGFMAEVIAPDGQQHMVAPSRIVNGLTGQLMDHGAILKIMQRPSDSFRAVFSAETGKVCLWPHMQAAGQGQHRTAYLVTDNKNNPFLNKSIEQCVADIKSGKFTVPGTNDVISDGNTNHTEPRSDTTDTRKQHTFKLENNGEPKIIINVTENGNTEPAHVGILYRTVKNQENKWDCLKFPLANPHTDSQWRSKLESKWYLECKQVPTDITKQSPDGTPRDPNGPGRGNSGPKGGGGGSDGSSGSGGSSGKSGAGGGSTGAFQNNLNQNNLVGSYNRTNPNQPLLKTGHQQQIGGVAIHNPNAILLNLNSSLYDLTAEGYWITFPFMTDTDKAPFSNQWLQQITRELAQTVYIHNTFPFYSLHFTERGSLYSVIHPGYQNTLVGKVIGMIDYFMKGYLNGGYFNEPDLIRFAGDKSWMKDVDQLKPSIQSMETLYQKTFQDDSEYTPLIQLLQEYHIQQYNSKLDKTTLDEIQQRFQISFRIIAKQDQIEKHDSTLLFHGGMDVLYTIECHGVALGQVEQYQASKEYQLLQLICTQVADDIKTRLRQLPPCQDYFKMLDVICALSYYFSSLKKQEMVPKLLPIKADTQQTCPGLFPPYPKTRVEREVTSVTLWDVVQDLDVDSTALFNEFLLQKEKLQCIAPQLQTALAHAIQKRLPKGAVKLPAANLNELVLLLTNHIFKAISDLKEQLFSPETEQQQQELAASQRQLEENIERHEAMRLPLREQHDAIQNQILEKERDNIASQTRALELSIHQQRLGQEIPLSSYLTADAYYVLQFNLNMHRRLDEKFKQELPRLIDAVKAYWNDQRKQIEAAYQQDVKTLDEHIVGVGSNVEKIKAEVARIKNLRELINTRPSHQMIAETIELGIPAIVKRLPAFLLTDNVSFVRLHGGTGFKLEDQAILLNTALVTRLSQQLEAYSAKMSKKEPGEVWKAVTINHQSYQAFYIEHASLLDHSALEQSLIKPNMASTATEREWIHLAAQNPTAAQLDAVTKFIAENKLTLNLNITDAYGNTAIHLAAMNNNLGLAELLLKHGVKIDVLNQFGNSPLHVASMYGHDEIITAIYQANQDSLRQLTMNDESALYLAVLHHRLETVKLLVSYGFDVNEVGINGIPIIYTALYHHSFEISDYLLSQPSIKVHFQLENGNTLLHLAVLVNAQAVIQVLLLLSKRVDIKADIKNVYNRDGKTPLHIAVALGYLDIVKQLLGPHNKALERTDSAGNTPLDLAIKHRQKAVSHYLLGIGAKTDQPFEGENALTHALKTGQVSVAEAIFKVNQFKLATYRQIDQDNFLWMCKLGYWRLCEQIIASDPQWITQTLDPGHAELNGYIDYVCKHNRVTQWQHLLENFKAKTLAYLEAHADKLYKLVIKHRSHALLTELHSELEEVDGYTPERKLFKNDRFASYSDYDLIQFAVRYGLPQFYEPYVKHATGQVELEHATAKGKSLLYLAAESGNRQLIEMLLDKQARPIAPNGQHFFYALIEHDHPDIIRRLLLDERYRSFLNINGLVSEKEKIRAIDLACKLGNLKLVTSLIRWGAKIDEPNQHHQLPIYYAIANNAPHLIRLIFQYELGNLEKILNYAIGLHKNVIFQQLLGHGPEFKNAVLDCANSLLATAIDHHNVGAYKLLTGLGAKVDNTLLHRAVICNAHEIVPLLIAAGCDRQAEVNELTPLELACELEHDLCAYALIQGGPLSLRSSFKPSEWIKLMIAGQAAAVSQEFIKAIKDDDLIKVRELTTLYAPVRSISFQYLYKGEEITASLLDIAILENQPKIIQYLLNEGGCDPYAPNSLGFSAVHLLMKLSDAQWVVQLIEQFKLDINRVDPRNGYTLLHMALLTQNQAMADYLVVNGADIYAETAAGKAILQIAIEQKDLAFIKRAIQQYAYNLHHKNSLQECALAMALKAGNLEIAQYLVESGADIHSIDGFKQRTMLHYAVLSHHAKIVFYMLSCGVQSRIPDNIGMLPVHLAAKHGDLEIVDLLDDIENREAEGEERKATVVSLTDQRDRDVRDFALIHRHPTLSAHLTQKHWLPLRDKPTANQAIHFKTYKQGDKTPLELAIWAEDQTTVATLIDQMAKDDLFHSKRALIAASASPNIALFNYVMDRLWDGINQQILQACLAAAIVSNCVENVKQLLSRLGENRKNLIFNDGSTPIVLACMAQAHDVLKELLAHITPSDQEIYAAFQALIRHDQLVMARRLFDACDEVAIYTTDANGETLLHHAVKHNRPNMLAFFILCGCVDTENYAGKTALSQALLENQTECIQCLETASASTNV</sequence>
<organism evidence="4 5">
    <name type="scientific">Mycoavidus cysteinexigens</name>
    <dbReference type="NCBI Taxonomy" id="1553431"/>
    <lineage>
        <taxon>Bacteria</taxon>
        <taxon>Pseudomonadati</taxon>
        <taxon>Pseudomonadota</taxon>
        <taxon>Betaproteobacteria</taxon>
        <taxon>Burkholderiales</taxon>
        <taxon>Burkholderiaceae</taxon>
        <taxon>Mycoavidus</taxon>
    </lineage>
</organism>
<feature type="compositionally biased region" description="Polar residues" evidence="3">
    <location>
        <begin position="315"/>
        <end position="336"/>
    </location>
</feature>
<evidence type="ECO:0000256" key="2">
    <source>
        <dbReference type="ARBA" id="ARBA00023043"/>
    </source>
</evidence>
<keyword evidence="2" id="KW-0040">ANK repeat</keyword>
<reference evidence="4 5" key="1">
    <citation type="journal article" date="2018" name="Microbes Environ.">
        <title>Comparative Genomic Insights into Endofungal Lifestyles of Two Bacterial Endosymbionts, Mycoavidus cysteinexigens and Burkholderia rhizoxinica.</title>
        <authorList>
            <person name="Sharmin D."/>
            <person name="Guo Y."/>
            <person name="Nishizawa T."/>
            <person name="Ohshima S."/>
            <person name="Sato Y."/>
            <person name="Takashima Y."/>
            <person name="Narisawa K."/>
            <person name="Ohta H."/>
        </authorList>
    </citation>
    <scope>NUCLEOTIDE SEQUENCE [LARGE SCALE GENOMIC DNA]</scope>
    <source>
        <strain evidence="4 5">B1-EB</strain>
    </source>
</reference>
<dbReference type="Pfam" id="PF12796">
    <property type="entry name" value="Ank_2"/>
    <property type="match status" value="4"/>
</dbReference>
<feature type="compositionally biased region" description="Polar residues" evidence="3">
    <location>
        <begin position="163"/>
        <end position="173"/>
    </location>
</feature>
<feature type="compositionally biased region" description="Gly residues" evidence="3">
    <location>
        <begin position="278"/>
        <end position="312"/>
    </location>
</feature>
<feature type="region of interest" description="Disordered" evidence="3">
    <location>
        <begin position="163"/>
        <end position="184"/>
    </location>
</feature>
<dbReference type="Gene3D" id="1.25.40.20">
    <property type="entry name" value="Ankyrin repeat-containing domain"/>
    <property type="match status" value="6"/>
</dbReference>
<keyword evidence="5" id="KW-1185">Reference proteome</keyword>
<dbReference type="PANTHER" id="PTHR24198:SF194">
    <property type="entry name" value="INVERSIN-A"/>
    <property type="match status" value="1"/>
</dbReference>
<dbReference type="Pfam" id="PF13637">
    <property type="entry name" value="Ank_4"/>
    <property type="match status" value="1"/>
</dbReference>
<evidence type="ECO:0000313" key="4">
    <source>
        <dbReference type="EMBL" id="BBE08692.1"/>
    </source>
</evidence>
<feature type="region of interest" description="Disordered" evidence="3">
    <location>
        <begin position="259"/>
        <end position="336"/>
    </location>
</feature>
<protein>
    <submittedName>
        <fullName evidence="4">Uncharacterized protein</fullName>
    </submittedName>
</protein>
<name>A0A2Z6ETI8_9BURK</name>
<accession>A0A2Z6ETI8</accession>
<proteinExistence type="predicted"/>
<feature type="compositionally biased region" description="Basic and acidic residues" evidence="3">
    <location>
        <begin position="174"/>
        <end position="184"/>
    </location>
</feature>
<evidence type="ECO:0000313" key="5">
    <source>
        <dbReference type="Proteomes" id="UP000282597"/>
    </source>
</evidence>
<evidence type="ECO:0000256" key="3">
    <source>
        <dbReference type="SAM" id="MobiDB-lite"/>
    </source>
</evidence>
<dbReference type="PRINTS" id="PR01415">
    <property type="entry name" value="ANKYRIN"/>
</dbReference>